<dbReference type="AlphaFoldDB" id="A0A835SAL5"/>
<dbReference type="GO" id="GO:0061630">
    <property type="term" value="F:ubiquitin protein ligase activity"/>
    <property type="evidence" value="ECO:0007669"/>
    <property type="project" value="InterPro"/>
</dbReference>
<sequence length="251" mass="28719">MDKRILDIPFSRAFYKLILGQELDMYDILSFDPDLGRTLLEFQALVDRKRFVDANAELSWDASIFSFRNSRIEDLCIEFALPGYPDYTLPSKRNKEMVNIDNLEEYVSLVVDATVKSGIAKQIEAFKFGFNKAFPLEALQIFNEAELERLICGEATHWNLLDIMLELEHDQRKAFIQFLTGSPRLPIGGLGGFSPPFTVAKRFCLNVVDEELPSVMTCVNYLKLPAYSSKEIMRQKILYAITEGRGTFPFS</sequence>
<dbReference type="Proteomes" id="UP000639772">
    <property type="component" value="Chromosome 1"/>
</dbReference>
<gene>
    <name evidence="5" type="ORF">HPP92_002858</name>
</gene>
<dbReference type="InterPro" id="IPR035983">
    <property type="entry name" value="Hect_E3_ubiquitin_ligase"/>
</dbReference>
<reference evidence="5 6" key="1">
    <citation type="journal article" date="2020" name="Nat. Food">
        <title>A phased Vanilla planifolia genome enables genetic improvement of flavour and production.</title>
        <authorList>
            <person name="Hasing T."/>
            <person name="Tang H."/>
            <person name="Brym M."/>
            <person name="Khazi F."/>
            <person name="Huang T."/>
            <person name="Chambers A.H."/>
        </authorList>
    </citation>
    <scope>NUCLEOTIDE SEQUENCE [LARGE SCALE GENOMIC DNA]</scope>
    <source>
        <tissue evidence="5">Leaf</tissue>
    </source>
</reference>
<comment type="caution">
    <text evidence="5">The sequence shown here is derived from an EMBL/GenBank/DDBJ whole genome shotgun (WGS) entry which is preliminary data.</text>
</comment>
<feature type="active site" description="Glycyl thioester intermediate" evidence="3">
    <location>
        <position position="218"/>
    </location>
</feature>
<dbReference type="Gene3D" id="3.90.1750.10">
    <property type="entry name" value="Hect, E3 ligase catalytic domains"/>
    <property type="match status" value="1"/>
</dbReference>
<keyword evidence="2 3" id="KW-0833">Ubl conjugation pathway</keyword>
<accession>A0A835SAL5</accession>
<dbReference type="EMBL" id="JADCNM010000001">
    <property type="protein sequence ID" value="KAG0502786.1"/>
    <property type="molecule type" value="Genomic_DNA"/>
</dbReference>
<dbReference type="GO" id="GO:0043161">
    <property type="term" value="P:proteasome-mediated ubiquitin-dependent protein catabolic process"/>
    <property type="evidence" value="ECO:0007669"/>
    <property type="project" value="TreeGrafter"/>
</dbReference>
<evidence type="ECO:0000256" key="1">
    <source>
        <dbReference type="ARBA" id="ARBA00022679"/>
    </source>
</evidence>
<feature type="domain" description="HECT" evidence="4">
    <location>
        <begin position="1"/>
        <end position="251"/>
    </location>
</feature>
<dbReference type="InterPro" id="IPR000569">
    <property type="entry name" value="HECT_dom"/>
</dbReference>
<dbReference type="Pfam" id="PF00632">
    <property type="entry name" value="HECT"/>
    <property type="match status" value="1"/>
</dbReference>
<dbReference type="SMART" id="SM00119">
    <property type="entry name" value="HECTc"/>
    <property type="match status" value="1"/>
</dbReference>
<proteinExistence type="predicted"/>
<dbReference type="Gene3D" id="3.30.2410.10">
    <property type="entry name" value="Hect, E3 ligase catalytic domain"/>
    <property type="match status" value="1"/>
</dbReference>
<evidence type="ECO:0000256" key="3">
    <source>
        <dbReference type="PROSITE-ProRule" id="PRU00104"/>
    </source>
</evidence>
<dbReference type="PROSITE" id="PS50237">
    <property type="entry name" value="HECT"/>
    <property type="match status" value="1"/>
</dbReference>
<dbReference type="PANTHER" id="PTHR45670">
    <property type="entry name" value="E3 UBIQUITIN-PROTEIN LIGASE TRIP12"/>
    <property type="match status" value="1"/>
</dbReference>
<dbReference type="PANTHER" id="PTHR45670:SF10">
    <property type="entry name" value="E3 UBIQUITIN-PROTEIN LIGASE UPL4"/>
    <property type="match status" value="1"/>
</dbReference>
<evidence type="ECO:0000313" key="6">
    <source>
        <dbReference type="Proteomes" id="UP000639772"/>
    </source>
</evidence>
<evidence type="ECO:0000313" key="5">
    <source>
        <dbReference type="EMBL" id="KAG0502786.1"/>
    </source>
</evidence>
<evidence type="ECO:0000256" key="2">
    <source>
        <dbReference type="ARBA" id="ARBA00022786"/>
    </source>
</evidence>
<dbReference type="SUPFAM" id="SSF56204">
    <property type="entry name" value="Hect, E3 ligase catalytic domain"/>
    <property type="match status" value="1"/>
</dbReference>
<keyword evidence="1" id="KW-0808">Transferase</keyword>
<dbReference type="GO" id="GO:0000209">
    <property type="term" value="P:protein polyubiquitination"/>
    <property type="evidence" value="ECO:0007669"/>
    <property type="project" value="TreeGrafter"/>
</dbReference>
<dbReference type="OrthoDB" id="423283at2759"/>
<dbReference type="InterPro" id="IPR045322">
    <property type="entry name" value="HECTD1/TRIP12-like"/>
</dbReference>
<protein>
    <recommendedName>
        <fullName evidence="4">HECT domain-containing protein</fullName>
    </recommendedName>
</protein>
<name>A0A835SAL5_VANPL</name>
<organism evidence="5 6">
    <name type="scientific">Vanilla planifolia</name>
    <name type="common">Vanilla</name>
    <dbReference type="NCBI Taxonomy" id="51239"/>
    <lineage>
        <taxon>Eukaryota</taxon>
        <taxon>Viridiplantae</taxon>
        <taxon>Streptophyta</taxon>
        <taxon>Embryophyta</taxon>
        <taxon>Tracheophyta</taxon>
        <taxon>Spermatophyta</taxon>
        <taxon>Magnoliopsida</taxon>
        <taxon>Liliopsida</taxon>
        <taxon>Asparagales</taxon>
        <taxon>Orchidaceae</taxon>
        <taxon>Vanilloideae</taxon>
        <taxon>Vanilleae</taxon>
        <taxon>Vanilla</taxon>
    </lineage>
</organism>
<evidence type="ECO:0000259" key="4">
    <source>
        <dbReference type="PROSITE" id="PS50237"/>
    </source>
</evidence>